<organism evidence="5 6">
    <name type="scientific">Photobacterium andalusiense</name>
    <dbReference type="NCBI Taxonomy" id="2204296"/>
    <lineage>
        <taxon>Bacteria</taxon>
        <taxon>Pseudomonadati</taxon>
        <taxon>Pseudomonadota</taxon>
        <taxon>Gammaproteobacteria</taxon>
        <taxon>Vibrionales</taxon>
        <taxon>Vibrionaceae</taxon>
        <taxon>Photobacterium</taxon>
    </lineage>
</organism>
<evidence type="ECO:0000256" key="2">
    <source>
        <dbReference type="ARBA" id="ARBA00023125"/>
    </source>
</evidence>
<dbReference type="AlphaFoldDB" id="A0A1Y6ME64"/>
<dbReference type="Gene3D" id="1.10.260.40">
    <property type="entry name" value="lambda repressor-like DNA-binding domains"/>
    <property type="match status" value="1"/>
</dbReference>
<keyword evidence="2" id="KW-0238">DNA-binding</keyword>
<keyword evidence="6" id="KW-1185">Reference proteome</keyword>
<dbReference type="PANTHER" id="PTHR40661:SF3">
    <property type="entry name" value="FELS-1 PROPHAGE TRANSCRIPTIONAL REGULATOR"/>
    <property type="match status" value="1"/>
</dbReference>
<evidence type="ECO:0000313" key="6">
    <source>
        <dbReference type="Proteomes" id="UP000195719"/>
    </source>
</evidence>
<dbReference type="InterPro" id="IPR036286">
    <property type="entry name" value="LexA/Signal_pep-like_sf"/>
</dbReference>
<dbReference type="Pfam" id="PF00717">
    <property type="entry name" value="Peptidase_S24"/>
    <property type="match status" value="1"/>
</dbReference>
<evidence type="ECO:0000256" key="1">
    <source>
        <dbReference type="ARBA" id="ARBA00023015"/>
    </source>
</evidence>
<dbReference type="SUPFAM" id="SSF47413">
    <property type="entry name" value="lambda repressor-like DNA-binding domains"/>
    <property type="match status" value="1"/>
</dbReference>
<dbReference type="Gene3D" id="2.10.109.10">
    <property type="entry name" value="Umud Fragment, subunit A"/>
    <property type="match status" value="1"/>
</dbReference>
<dbReference type="SUPFAM" id="SSF51306">
    <property type="entry name" value="LexA/Signal peptidase"/>
    <property type="match status" value="1"/>
</dbReference>
<dbReference type="PANTHER" id="PTHR40661">
    <property type="match status" value="1"/>
</dbReference>
<evidence type="ECO:0000259" key="4">
    <source>
        <dbReference type="PROSITE" id="PS50943"/>
    </source>
</evidence>
<dbReference type="CDD" id="cd00093">
    <property type="entry name" value="HTH_XRE"/>
    <property type="match status" value="1"/>
</dbReference>
<proteinExistence type="predicted"/>
<name>A0A1Y6ME64_9GAMM</name>
<keyword evidence="3" id="KW-0804">Transcription</keyword>
<evidence type="ECO:0000256" key="3">
    <source>
        <dbReference type="ARBA" id="ARBA00023163"/>
    </source>
</evidence>
<dbReference type="InterPro" id="IPR001387">
    <property type="entry name" value="Cro/C1-type_HTH"/>
</dbReference>
<feature type="domain" description="HTH cro/C1-type" evidence="4">
    <location>
        <begin position="11"/>
        <end position="66"/>
    </location>
</feature>
<keyword evidence="1" id="KW-0805">Transcription regulation</keyword>
<dbReference type="Pfam" id="PF01381">
    <property type="entry name" value="HTH_3"/>
    <property type="match status" value="1"/>
</dbReference>
<gene>
    <name evidence="5" type="ORF">PAND9192_01220</name>
</gene>
<dbReference type="CDD" id="cd06529">
    <property type="entry name" value="S24_LexA-like"/>
    <property type="match status" value="1"/>
</dbReference>
<reference evidence="6" key="1">
    <citation type="submission" date="2017-06" db="EMBL/GenBank/DDBJ databases">
        <authorList>
            <person name="Rodrigo-Torres L."/>
            <person name="Arahal R.D."/>
            <person name="Lucena T."/>
        </authorList>
    </citation>
    <scope>NUCLEOTIDE SEQUENCE [LARGE SCALE GENOMIC DNA]</scope>
    <source>
        <strain evidence="6">CECT 9192</strain>
    </source>
</reference>
<dbReference type="PROSITE" id="PS50943">
    <property type="entry name" value="HTH_CROC1"/>
    <property type="match status" value="1"/>
</dbReference>
<dbReference type="InterPro" id="IPR015927">
    <property type="entry name" value="Peptidase_S24_S26A/B/C"/>
</dbReference>
<evidence type="ECO:0000313" key="5">
    <source>
        <dbReference type="EMBL" id="SMY34219.1"/>
    </source>
</evidence>
<sequence length="220" mass="24656">MNKKETFGERLLRKREELKLTQEQLAAKIGITRVTISKIEQDLTQSTRADTLLSLAKVLKCTPQWLLNGSGSESTLANESNVVAGPPIYQFVPLVNWVQAGNWTDIAPQISFEDTELFPCPVKSAPGTFALRIQGDSMLPRFEEGDLIFVDPEKLDVENNKYIVAILEDSNEATFKQLQIIDGHKYLKALNPDYPPELKFLKINGNCKIIGTVIAHMKQV</sequence>
<accession>A0A1Y6ME64</accession>
<dbReference type="GO" id="GO:0003677">
    <property type="term" value="F:DNA binding"/>
    <property type="evidence" value="ECO:0007669"/>
    <property type="project" value="UniProtKB-KW"/>
</dbReference>
<dbReference type="InterPro" id="IPR010982">
    <property type="entry name" value="Lambda_DNA-bd_dom_sf"/>
</dbReference>
<protein>
    <submittedName>
        <fullName evidence="5">Putative HTH-type transcriptional regulator</fullName>
    </submittedName>
</protein>
<dbReference type="InterPro" id="IPR039418">
    <property type="entry name" value="LexA-like"/>
</dbReference>
<dbReference type="Proteomes" id="UP000195719">
    <property type="component" value="Unassembled WGS sequence"/>
</dbReference>
<dbReference type="SMART" id="SM00530">
    <property type="entry name" value="HTH_XRE"/>
    <property type="match status" value="1"/>
</dbReference>
<dbReference type="EMBL" id="FYAJ01000002">
    <property type="protein sequence ID" value="SMY34219.1"/>
    <property type="molecule type" value="Genomic_DNA"/>
</dbReference>
<dbReference type="RefSeq" id="WP_087853003.1">
    <property type="nucleotide sequence ID" value="NZ_FYAJ01000002.1"/>
</dbReference>